<comment type="function">
    <text evidence="12">Central component of the receptor complex responsible for the recognition and translocation of cytosolically synthesized mitochondrial preproteins. Together with TOM22 functions as the transit peptide receptor at the surface of the mitochondrion outer membrane and facilitates the movement of preproteins into the translocation pore. Directly involved in the pore formation.</text>
</comment>
<dbReference type="GO" id="GO:0030150">
    <property type="term" value="P:protein import into mitochondrial matrix"/>
    <property type="evidence" value="ECO:0007669"/>
    <property type="project" value="InterPro"/>
</dbReference>
<evidence type="ECO:0000256" key="10">
    <source>
        <dbReference type="ARBA" id="ARBA00023128"/>
    </source>
</evidence>
<dbReference type="PANTHER" id="PTHR10802">
    <property type="entry name" value="MITOCHONDRIAL IMPORT RECEPTOR SUBUNIT TOM40"/>
    <property type="match status" value="1"/>
</dbReference>
<dbReference type="Pfam" id="PF01459">
    <property type="entry name" value="Porin_3"/>
    <property type="match status" value="1"/>
</dbReference>
<keyword evidence="10" id="KW-0496">Mitochondrion</keyword>
<dbReference type="GO" id="GO:0006811">
    <property type="term" value="P:monoatomic ion transport"/>
    <property type="evidence" value="ECO:0007669"/>
    <property type="project" value="UniProtKB-KW"/>
</dbReference>
<sequence>MPEAPSGGASAPPPLPSFSFAASALKNREEEKANYLELPQPVRYEDIQRESIMALKPDLFEGMRFELNKPLNPNFFLSHSLFMGNAEMPTGGKQVVKAPMGTYEFGANVISEKYMFLGRVGTDGRVSGRIKYDLNDNLSLKLQTQLSQQPDQSQVMVDADVKGADWNGQVKLGNPGFLGVNYFQSVTPKLSVGGEFFWLQPNLKSGVGLAARHVDAGNVATLQVATTGILSMQYTHRVTEKISLASDLMWHFGSREATATIGYDAILRQCRLRGKVDTNGVVSTYLEERFAPGINFVLSAELDHAKSNYKFGFGIVAGE</sequence>
<evidence type="ECO:0000256" key="12">
    <source>
        <dbReference type="ARBA" id="ARBA00058612"/>
    </source>
</evidence>
<evidence type="ECO:0000256" key="4">
    <source>
        <dbReference type="ARBA" id="ARBA00022452"/>
    </source>
</evidence>
<keyword evidence="7" id="KW-0653">Protein transport</keyword>
<dbReference type="GO" id="GO:0005741">
    <property type="term" value="C:mitochondrial outer membrane"/>
    <property type="evidence" value="ECO:0007669"/>
    <property type="project" value="UniProtKB-SubCell"/>
</dbReference>
<evidence type="ECO:0000256" key="1">
    <source>
        <dbReference type="ARBA" id="ARBA00004374"/>
    </source>
</evidence>
<dbReference type="GO" id="GO:0008320">
    <property type="term" value="F:protein transmembrane transporter activity"/>
    <property type="evidence" value="ECO:0007669"/>
    <property type="project" value="InterPro"/>
</dbReference>
<dbReference type="EMBL" id="HBFM01019225">
    <property type="protein sequence ID" value="CAD8776595.1"/>
    <property type="molecule type" value="Transcribed_RNA"/>
</dbReference>
<keyword evidence="8" id="KW-0007">Acetylation</keyword>
<name>A0A7S0V429_9CHLO</name>
<proteinExistence type="inferred from homology"/>
<protein>
    <recommendedName>
        <fullName evidence="14">Mitochondrial import receptor subunit TOM40</fullName>
    </recommendedName>
</protein>
<comment type="subcellular location">
    <subcellularLocation>
        <location evidence="1">Mitochondrion outer membrane</location>
        <topology evidence="1">Multi-pass membrane protein</topology>
    </subcellularLocation>
</comment>
<evidence type="ECO:0000256" key="8">
    <source>
        <dbReference type="ARBA" id="ARBA00022990"/>
    </source>
</evidence>
<reference evidence="13" key="1">
    <citation type="submission" date="2021-01" db="EMBL/GenBank/DDBJ databases">
        <authorList>
            <person name="Corre E."/>
            <person name="Pelletier E."/>
            <person name="Niang G."/>
            <person name="Scheremetjew M."/>
            <person name="Finn R."/>
            <person name="Kale V."/>
            <person name="Holt S."/>
            <person name="Cochrane G."/>
            <person name="Meng A."/>
            <person name="Brown T."/>
            <person name="Cohen L."/>
        </authorList>
    </citation>
    <scope>NUCLEOTIDE SEQUENCE</scope>
    <source>
        <strain evidence="13">SAG 63-3</strain>
    </source>
</reference>
<keyword evidence="6" id="KW-1000">Mitochondrion outer membrane</keyword>
<keyword evidence="4" id="KW-1134">Transmembrane beta strand</keyword>
<dbReference type="Gene3D" id="2.40.160.10">
    <property type="entry name" value="Porin"/>
    <property type="match status" value="1"/>
</dbReference>
<dbReference type="InterPro" id="IPR023614">
    <property type="entry name" value="Porin_dom_sf"/>
</dbReference>
<evidence type="ECO:0000256" key="7">
    <source>
        <dbReference type="ARBA" id="ARBA00022927"/>
    </source>
</evidence>
<keyword evidence="11" id="KW-0472">Membrane</keyword>
<dbReference type="AlphaFoldDB" id="A0A7S0V429"/>
<organism evidence="13">
    <name type="scientific">Polytomella parva</name>
    <dbReference type="NCBI Taxonomy" id="51329"/>
    <lineage>
        <taxon>Eukaryota</taxon>
        <taxon>Viridiplantae</taxon>
        <taxon>Chlorophyta</taxon>
        <taxon>core chlorophytes</taxon>
        <taxon>Chlorophyceae</taxon>
        <taxon>CS clade</taxon>
        <taxon>Chlamydomonadales</taxon>
        <taxon>Chlamydomonadaceae</taxon>
        <taxon>Polytomella</taxon>
    </lineage>
</organism>
<keyword evidence="9" id="KW-0406">Ion transport</keyword>
<evidence type="ECO:0000256" key="6">
    <source>
        <dbReference type="ARBA" id="ARBA00022787"/>
    </source>
</evidence>
<comment type="similarity">
    <text evidence="2">Belongs to the Tom40 family.</text>
</comment>
<evidence type="ECO:0000313" key="13">
    <source>
        <dbReference type="EMBL" id="CAD8776595.1"/>
    </source>
</evidence>
<keyword evidence="5" id="KW-0812">Transmembrane</keyword>
<evidence type="ECO:0000256" key="3">
    <source>
        <dbReference type="ARBA" id="ARBA00022448"/>
    </source>
</evidence>
<evidence type="ECO:0000256" key="9">
    <source>
        <dbReference type="ARBA" id="ARBA00023065"/>
    </source>
</evidence>
<evidence type="ECO:0000256" key="11">
    <source>
        <dbReference type="ARBA" id="ARBA00023136"/>
    </source>
</evidence>
<accession>A0A7S0V429</accession>
<dbReference type="FunFam" id="2.40.160.10:FF:000010">
    <property type="entry name" value="Mitochondrial import receptor subunit TOM40-1"/>
    <property type="match status" value="1"/>
</dbReference>
<evidence type="ECO:0008006" key="14">
    <source>
        <dbReference type="Google" id="ProtNLM"/>
    </source>
</evidence>
<dbReference type="InterPro" id="IPR037930">
    <property type="entry name" value="Tom40"/>
</dbReference>
<evidence type="ECO:0000256" key="5">
    <source>
        <dbReference type="ARBA" id="ARBA00022692"/>
    </source>
</evidence>
<dbReference type="CDD" id="cd07305">
    <property type="entry name" value="Porin3_Tom40"/>
    <property type="match status" value="1"/>
</dbReference>
<gene>
    <name evidence="13" type="ORF">PPAR00522_LOCUS12529</name>
</gene>
<evidence type="ECO:0000256" key="2">
    <source>
        <dbReference type="ARBA" id="ARBA00010510"/>
    </source>
</evidence>
<dbReference type="InterPro" id="IPR027246">
    <property type="entry name" value="Porin_Euk/Tom40"/>
</dbReference>
<keyword evidence="3" id="KW-0813">Transport</keyword>